<dbReference type="InterPro" id="IPR036689">
    <property type="entry name" value="ESAT-6-like_sf"/>
</dbReference>
<keyword evidence="2" id="KW-1185">Reference proteome</keyword>
<name>A0ABT6GPC8_MYCGU</name>
<organism evidence="1 2">
    <name type="scientific">Mycolicibacterium gadium</name>
    <name type="common">Mycobacterium gadium</name>
    <dbReference type="NCBI Taxonomy" id="1794"/>
    <lineage>
        <taxon>Bacteria</taxon>
        <taxon>Bacillati</taxon>
        <taxon>Actinomycetota</taxon>
        <taxon>Actinomycetes</taxon>
        <taxon>Mycobacteriales</taxon>
        <taxon>Mycobacteriaceae</taxon>
        <taxon>Mycolicibacterium</taxon>
    </lineage>
</organism>
<accession>A0ABT6GPC8</accession>
<dbReference type="RefSeq" id="WP_278220950.1">
    <property type="nucleotide sequence ID" value="NZ_JAKZMO010000007.1"/>
</dbReference>
<sequence>MATSISAVEASQPERLVSAAADVGAMASQLDHLITMQRGSIAELRDGWTGEAADAAIARGEQNLATQEALRDKLQTLQGVLASGGGQLDSARTALLDMVGELRGQGWEISDDGVTTPPPNLSEAFRSVPQAYTLLIQRLLETYDVIDDETAGGFPVFEPGG</sequence>
<evidence type="ECO:0000313" key="1">
    <source>
        <dbReference type="EMBL" id="MDG5483205.1"/>
    </source>
</evidence>
<gene>
    <name evidence="1" type="ORF">MNO81_10410</name>
</gene>
<dbReference type="SUPFAM" id="SSF140453">
    <property type="entry name" value="EsxAB dimer-like"/>
    <property type="match status" value="1"/>
</dbReference>
<dbReference type="EMBL" id="JAKZMO010000007">
    <property type="protein sequence ID" value="MDG5483205.1"/>
    <property type="molecule type" value="Genomic_DNA"/>
</dbReference>
<proteinExistence type="predicted"/>
<reference evidence="1" key="1">
    <citation type="journal article" date="2023" name="Environ. Microbiol.">
        <title>The 2-methylpropene degradation pathway in Mycobacteriaceae family strains.</title>
        <authorList>
            <person name="Helbich S."/>
            <person name="Barrantes I."/>
            <person name="Dos Anjos Borges L.G."/>
            <person name="Pieper D.H."/>
            <person name="Vainshtein Y."/>
            <person name="Sohn K."/>
            <person name="Engesser K.H."/>
        </authorList>
    </citation>
    <scope>NUCLEOTIDE SEQUENCE</scope>
    <source>
        <strain evidence="1">IBE100</strain>
    </source>
</reference>
<dbReference type="Gene3D" id="1.10.287.1060">
    <property type="entry name" value="ESAT-6-like"/>
    <property type="match status" value="1"/>
</dbReference>
<protein>
    <submittedName>
        <fullName evidence="1">WXG100 family type VII secretion target</fullName>
    </submittedName>
</protein>
<comment type="caution">
    <text evidence="1">The sequence shown here is derived from an EMBL/GenBank/DDBJ whole genome shotgun (WGS) entry which is preliminary data.</text>
</comment>
<dbReference type="Proteomes" id="UP001154266">
    <property type="component" value="Unassembled WGS sequence"/>
</dbReference>
<evidence type="ECO:0000313" key="2">
    <source>
        <dbReference type="Proteomes" id="UP001154266"/>
    </source>
</evidence>